<sequence>MRVTRFVGSCDENECPTVYATDRDSFLFQGEAVVGHGLTIPDGEGVVELPAALVRDLVQKAIRDGLV</sequence>
<organism evidence="1 2">
    <name type="scientific">Streptacidiphilus cavernicola</name>
    <dbReference type="NCBI Taxonomy" id="3342716"/>
    <lineage>
        <taxon>Bacteria</taxon>
        <taxon>Bacillati</taxon>
        <taxon>Actinomycetota</taxon>
        <taxon>Actinomycetes</taxon>
        <taxon>Kitasatosporales</taxon>
        <taxon>Streptomycetaceae</taxon>
        <taxon>Streptacidiphilus</taxon>
    </lineage>
</organism>
<evidence type="ECO:0000313" key="1">
    <source>
        <dbReference type="EMBL" id="MFC1402423.1"/>
    </source>
</evidence>
<reference evidence="1 2" key="1">
    <citation type="submission" date="2024-09" db="EMBL/GenBank/DDBJ databases">
        <authorList>
            <person name="Lee S.D."/>
        </authorList>
    </citation>
    <scope>NUCLEOTIDE SEQUENCE [LARGE SCALE GENOMIC DNA]</scope>
    <source>
        <strain evidence="1 2">N1-5</strain>
    </source>
</reference>
<proteinExistence type="predicted"/>
<evidence type="ECO:0008006" key="3">
    <source>
        <dbReference type="Google" id="ProtNLM"/>
    </source>
</evidence>
<accession>A0ABV6ULW2</accession>
<dbReference type="Proteomes" id="UP001592528">
    <property type="component" value="Unassembled WGS sequence"/>
</dbReference>
<gene>
    <name evidence="1" type="ORF">ACEZDJ_14120</name>
</gene>
<protein>
    <recommendedName>
        <fullName evidence="3">DUF397 domain-containing protein</fullName>
    </recommendedName>
</protein>
<name>A0ABV6ULW2_9ACTN</name>
<keyword evidence="2" id="KW-1185">Reference proteome</keyword>
<evidence type="ECO:0000313" key="2">
    <source>
        <dbReference type="Proteomes" id="UP001592528"/>
    </source>
</evidence>
<dbReference type="EMBL" id="JBHEZZ010000006">
    <property type="protein sequence ID" value="MFC1402423.1"/>
    <property type="molecule type" value="Genomic_DNA"/>
</dbReference>
<comment type="caution">
    <text evidence="1">The sequence shown here is derived from an EMBL/GenBank/DDBJ whole genome shotgun (WGS) entry which is preliminary data.</text>
</comment>
<dbReference type="RefSeq" id="WP_030249680.1">
    <property type="nucleotide sequence ID" value="NZ_JBHEZZ010000006.1"/>
</dbReference>